<comment type="caution">
    <text evidence="1">The sequence shown here is derived from an EMBL/GenBank/DDBJ whole genome shotgun (WGS) entry which is preliminary data.</text>
</comment>
<name>X1V4M4_9ZZZZ</name>
<sequence length="94" mass="10477">TTAYLIQLGFSITDIDPVTSQILGERRTNLPTPVNKATELLDYYSQNCPAKAKLWGRVKSASEDADELGVSVVLIRHIEITNPIAHLETWPWGK</sequence>
<organism evidence="1">
    <name type="scientific">marine sediment metagenome</name>
    <dbReference type="NCBI Taxonomy" id="412755"/>
    <lineage>
        <taxon>unclassified sequences</taxon>
        <taxon>metagenomes</taxon>
        <taxon>ecological metagenomes</taxon>
    </lineage>
</organism>
<reference evidence="1" key="1">
    <citation type="journal article" date="2014" name="Front. Microbiol.">
        <title>High frequency of phylogenetically diverse reductive dehalogenase-homologous genes in deep subseafloor sedimentary metagenomes.</title>
        <authorList>
            <person name="Kawai M."/>
            <person name="Futagami T."/>
            <person name="Toyoda A."/>
            <person name="Takaki Y."/>
            <person name="Nishi S."/>
            <person name="Hori S."/>
            <person name="Arai W."/>
            <person name="Tsubouchi T."/>
            <person name="Morono Y."/>
            <person name="Uchiyama I."/>
            <person name="Ito T."/>
            <person name="Fujiyama A."/>
            <person name="Inagaki F."/>
            <person name="Takami H."/>
        </authorList>
    </citation>
    <scope>NUCLEOTIDE SEQUENCE</scope>
    <source>
        <strain evidence="1">Expedition CK06-06</strain>
    </source>
</reference>
<accession>X1V4M4</accession>
<gene>
    <name evidence="1" type="ORF">S12H4_27718</name>
</gene>
<feature type="non-terminal residue" evidence="1">
    <location>
        <position position="1"/>
    </location>
</feature>
<evidence type="ECO:0000313" key="1">
    <source>
        <dbReference type="EMBL" id="GAI99549.1"/>
    </source>
</evidence>
<protein>
    <submittedName>
        <fullName evidence="1">Uncharacterized protein</fullName>
    </submittedName>
</protein>
<dbReference type="AlphaFoldDB" id="X1V4M4"/>
<dbReference type="EMBL" id="BARW01015839">
    <property type="protein sequence ID" value="GAI99549.1"/>
    <property type="molecule type" value="Genomic_DNA"/>
</dbReference>
<proteinExistence type="predicted"/>